<evidence type="ECO:0000256" key="2">
    <source>
        <dbReference type="ARBA" id="ARBA00022598"/>
    </source>
</evidence>
<evidence type="ECO:0000313" key="11">
    <source>
        <dbReference type="EMBL" id="EKX63817.1"/>
    </source>
</evidence>
<keyword evidence="5" id="KW-0692">RNA repair</keyword>
<dbReference type="RefSeq" id="WP_009323909.1">
    <property type="nucleotide sequence ID" value="NZ_AEJC01000406.1"/>
</dbReference>
<proteinExistence type="predicted"/>
<dbReference type="Gene3D" id="3.90.1860.10">
    <property type="entry name" value="tRNA-splicing ligase RtcB"/>
    <property type="match status" value="1"/>
</dbReference>
<comment type="catalytic activity">
    <reaction evidence="8">
        <text>a 3'-end 3'-phospho-ribonucleotide-RNA + a 5'-end dephospho-ribonucleoside-RNA + GTP = a ribonucleotidyl-ribonucleotide-RNA + GMP + diphosphate</text>
        <dbReference type="Rhea" id="RHEA:68076"/>
        <dbReference type="Rhea" id="RHEA-COMP:10463"/>
        <dbReference type="Rhea" id="RHEA-COMP:13936"/>
        <dbReference type="Rhea" id="RHEA-COMP:17355"/>
        <dbReference type="ChEBI" id="CHEBI:33019"/>
        <dbReference type="ChEBI" id="CHEBI:37565"/>
        <dbReference type="ChEBI" id="CHEBI:58115"/>
        <dbReference type="ChEBI" id="CHEBI:83062"/>
        <dbReference type="ChEBI" id="CHEBI:138284"/>
        <dbReference type="ChEBI" id="CHEBI:173118"/>
        <dbReference type="EC" id="6.5.1.8"/>
    </reaction>
</comment>
<keyword evidence="12" id="KW-1185">Reference proteome</keyword>
<keyword evidence="2" id="KW-0436">Ligase</keyword>
<evidence type="ECO:0000256" key="4">
    <source>
        <dbReference type="ARBA" id="ARBA00022741"/>
    </source>
</evidence>
<evidence type="ECO:0000256" key="9">
    <source>
        <dbReference type="PIRSR" id="PIRSR601233-2"/>
    </source>
</evidence>
<keyword evidence="6 9" id="KW-0342">GTP-binding</keyword>
<evidence type="ECO:0000256" key="7">
    <source>
        <dbReference type="ARBA" id="ARBA00023211"/>
    </source>
</evidence>
<dbReference type="EMBL" id="AEJC01000406">
    <property type="protein sequence ID" value="EKX63817.1"/>
    <property type="molecule type" value="Genomic_DNA"/>
</dbReference>
<gene>
    <name evidence="11" type="ORF">STRIP9103_06150</name>
</gene>
<sequence>MKGPEGRAYLGAMAAAANYGRANRQLLSDAARRVFRRATGARLTLVYDVSHNLAKIETHTVAGARRRLCVHRKGATRAFPPGHPDLPRDL</sequence>
<feature type="binding site" evidence="9">
    <location>
        <begin position="51"/>
        <end position="52"/>
    </location>
    <ligand>
        <name>GMP</name>
        <dbReference type="ChEBI" id="CHEBI:58115"/>
    </ligand>
</feature>
<protein>
    <recommendedName>
        <fullName evidence="1">3'-phosphate/5'-hydroxy nucleic acid ligase</fullName>
        <ecNumber evidence="1">6.5.1.8</ecNumber>
    </recommendedName>
</protein>
<dbReference type="GO" id="GO:0006396">
    <property type="term" value="P:RNA processing"/>
    <property type="evidence" value="ECO:0007669"/>
    <property type="project" value="InterPro"/>
</dbReference>
<dbReference type="SUPFAM" id="SSF103365">
    <property type="entry name" value="Hypothetical protein PH1602"/>
    <property type="match status" value="1"/>
</dbReference>
<organism evidence="11 12">
    <name type="scientific">Streptomyces ipomoeae 91-03</name>
    <dbReference type="NCBI Taxonomy" id="698759"/>
    <lineage>
        <taxon>Bacteria</taxon>
        <taxon>Bacillati</taxon>
        <taxon>Actinomycetota</taxon>
        <taxon>Actinomycetes</taxon>
        <taxon>Kitasatosporales</taxon>
        <taxon>Streptomycetaceae</taxon>
        <taxon>Streptomyces</taxon>
    </lineage>
</organism>
<accession>L1KT79</accession>
<name>L1KT79_9ACTN</name>
<keyword evidence="4 9" id="KW-0547">Nucleotide-binding</keyword>
<dbReference type="InterPro" id="IPR001233">
    <property type="entry name" value="RtcB"/>
</dbReference>
<dbReference type="AlphaFoldDB" id="L1KT79"/>
<dbReference type="PANTHER" id="PTHR11118:SF1">
    <property type="entry name" value="RNA-SPLICING LIGASE RTCB HOMOLOG"/>
    <property type="match status" value="1"/>
</dbReference>
<dbReference type="InterPro" id="IPR036025">
    <property type="entry name" value="RtcB-like_sf"/>
</dbReference>
<dbReference type="PANTHER" id="PTHR11118">
    <property type="entry name" value="RNA-SPLICING LIGASE RTCB HOMOLOG"/>
    <property type="match status" value="1"/>
</dbReference>
<feature type="binding site" evidence="10">
    <location>
        <position position="51"/>
    </location>
    <ligand>
        <name>Mn(2+)</name>
        <dbReference type="ChEBI" id="CHEBI:29035"/>
        <label>2</label>
    </ligand>
</feature>
<comment type="caution">
    <text evidence="11">The sequence shown here is derived from an EMBL/GenBank/DDBJ whole genome shotgun (WGS) entry which is preliminary data.</text>
</comment>
<feature type="non-terminal residue" evidence="11">
    <location>
        <position position="90"/>
    </location>
</feature>
<dbReference type="GO" id="GO:0005525">
    <property type="term" value="F:GTP binding"/>
    <property type="evidence" value="ECO:0007669"/>
    <property type="project" value="UniProtKB-KW"/>
</dbReference>
<evidence type="ECO:0000256" key="3">
    <source>
        <dbReference type="ARBA" id="ARBA00022723"/>
    </source>
</evidence>
<keyword evidence="7 10" id="KW-0464">Manganese</keyword>
<evidence type="ECO:0000313" key="12">
    <source>
        <dbReference type="Proteomes" id="UP000010411"/>
    </source>
</evidence>
<dbReference type="GO" id="GO:0042245">
    <property type="term" value="P:RNA repair"/>
    <property type="evidence" value="ECO:0007669"/>
    <property type="project" value="UniProtKB-KW"/>
</dbReference>
<evidence type="ECO:0000256" key="1">
    <source>
        <dbReference type="ARBA" id="ARBA00012726"/>
    </source>
</evidence>
<evidence type="ECO:0000256" key="5">
    <source>
        <dbReference type="ARBA" id="ARBA00022800"/>
    </source>
</evidence>
<keyword evidence="3 10" id="KW-0479">Metal-binding</keyword>
<dbReference type="Pfam" id="PF01139">
    <property type="entry name" value="RtcB"/>
    <property type="match status" value="1"/>
</dbReference>
<comment type="cofactor">
    <cofactor evidence="10">
        <name>Mn(2+)</name>
        <dbReference type="ChEBI" id="CHEBI:29035"/>
    </cofactor>
    <text evidence="10">Binds 2 manganese ions per subunit.</text>
</comment>
<dbReference type="GO" id="GO:0046872">
    <property type="term" value="F:metal ion binding"/>
    <property type="evidence" value="ECO:0007669"/>
    <property type="project" value="UniProtKB-KW"/>
</dbReference>
<reference evidence="11 12" key="1">
    <citation type="submission" date="2012-11" db="EMBL/GenBank/DDBJ databases">
        <authorList>
            <person name="Huguet-Tapia J.C."/>
            <person name="Durkin A.S."/>
            <person name="Pettis G.S."/>
            <person name="Badger J.H."/>
        </authorList>
    </citation>
    <scope>NUCLEOTIDE SEQUENCE [LARGE SCALE GENOMIC DNA]</scope>
    <source>
        <strain evidence="11 12">91-03</strain>
    </source>
</reference>
<evidence type="ECO:0000256" key="10">
    <source>
        <dbReference type="PIRSR" id="PIRSR601233-3"/>
    </source>
</evidence>
<evidence type="ECO:0000256" key="6">
    <source>
        <dbReference type="ARBA" id="ARBA00023134"/>
    </source>
</evidence>
<dbReference type="EC" id="6.5.1.8" evidence="1"/>
<evidence type="ECO:0000256" key="8">
    <source>
        <dbReference type="ARBA" id="ARBA00047746"/>
    </source>
</evidence>
<dbReference type="GO" id="GO:0003972">
    <property type="term" value="F:RNA ligase (ATP) activity"/>
    <property type="evidence" value="ECO:0007669"/>
    <property type="project" value="TreeGrafter"/>
</dbReference>
<dbReference type="GO" id="GO:0170057">
    <property type="term" value="F:RNA ligase (GTP) activity"/>
    <property type="evidence" value="ECO:0007669"/>
    <property type="project" value="UniProtKB-EC"/>
</dbReference>
<dbReference type="Proteomes" id="UP000010411">
    <property type="component" value="Unassembled WGS sequence"/>
</dbReference>